<sequence>MDPTYAAAAKTAAENFRIITDDTDYKDELGPLVQTLEKLAPQPVVPVNAGST</sequence>
<proteinExistence type="predicted"/>
<evidence type="ECO:0000313" key="2">
    <source>
        <dbReference type="Proteomes" id="UP000034213"/>
    </source>
</evidence>
<gene>
    <name evidence="1" type="ORF">UV54_C0029G0006</name>
</gene>
<dbReference type="Proteomes" id="UP000034213">
    <property type="component" value="Unassembled WGS sequence"/>
</dbReference>
<dbReference type="EMBL" id="LCEW01000029">
    <property type="protein sequence ID" value="KKS79747.1"/>
    <property type="molecule type" value="Genomic_DNA"/>
</dbReference>
<name>A0A0G1C2G7_9BACT</name>
<organism evidence="1 2">
    <name type="scientific">Candidatus Beckwithbacteria bacterium GW2011_GWA2_43_10</name>
    <dbReference type="NCBI Taxonomy" id="1618369"/>
    <lineage>
        <taxon>Bacteria</taxon>
        <taxon>Candidatus Beckwithiibacteriota</taxon>
    </lineage>
</organism>
<accession>A0A0G1C2G7</accession>
<reference evidence="1 2" key="1">
    <citation type="journal article" date="2015" name="Nature">
        <title>rRNA introns, odd ribosomes, and small enigmatic genomes across a large radiation of phyla.</title>
        <authorList>
            <person name="Brown C.T."/>
            <person name="Hug L.A."/>
            <person name="Thomas B.C."/>
            <person name="Sharon I."/>
            <person name="Castelle C.J."/>
            <person name="Singh A."/>
            <person name="Wilkins M.J."/>
            <person name="Williams K.H."/>
            <person name="Banfield J.F."/>
        </authorList>
    </citation>
    <scope>NUCLEOTIDE SEQUENCE [LARGE SCALE GENOMIC DNA]</scope>
</reference>
<protein>
    <submittedName>
        <fullName evidence="1">Uncharacterized protein</fullName>
    </submittedName>
</protein>
<evidence type="ECO:0000313" key="1">
    <source>
        <dbReference type="EMBL" id="KKS79747.1"/>
    </source>
</evidence>
<dbReference type="AlphaFoldDB" id="A0A0G1C2G7"/>
<dbReference type="STRING" id="1618369.UV54_C0029G0006"/>
<comment type="caution">
    <text evidence="1">The sequence shown here is derived from an EMBL/GenBank/DDBJ whole genome shotgun (WGS) entry which is preliminary data.</text>
</comment>